<name>B8F556_GLAP5</name>
<dbReference type="EMBL" id="CP001321">
    <property type="protein sequence ID" value="ACL32458.1"/>
    <property type="molecule type" value="Genomic_DNA"/>
</dbReference>
<dbReference type="Proteomes" id="UP000006743">
    <property type="component" value="Chromosome"/>
</dbReference>
<gene>
    <name evidence="1" type="ordered locus">HAPS_0824</name>
</gene>
<sequence>MFDLSDRSSKTLDVLNTNNVRGRIRLASMLVYKNENNSL</sequence>
<protein>
    <submittedName>
        <fullName evidence="1">Uncharacterized protein</fullName>
    </submittedName>
</protein>
<proteinExistence type="predicted"/>
<organism evidence="1 2">
    <name type="scientific">Glaesserella parasuis serovar 5 (strain SH0165)</name>
    <name type="common">Haemophilus parasuis</name>
    <dbReference type="NCBI Taxonomy" id="557723"/>
    <lineage>
        <taxon>Bacteria</taxon>
        <taxon>Pseudomonadati</taxon>
        <taxon>Pseudomonadota</taxon>
        <taxon>Gammaproteobacteria</taxon>
        <taxon>Pasteurellales</taxon>
        <taxon>Pasteurellaceae</taxon>
        <taxon>Glaesserella</taxon>
    </lineage>
</organism>
<reference evidence="1 2" key="1">
    <citation type="journal article" date="2009" name="J. Bacteriol.">
        <title>Complete genome sequence of Haemophilus parasuis SH0165.</title>
        <authorList>
            <person name="Yue M."/>
            <person name="Yang F."/>
            <person name="Yang J."/>
            <person name="Bei W."/>
            <person name="Cai X."/>
            <person name="Chen L."/>
            <person name="Dong J."/>
            <person name="Zhou R."/>
            <person name="Jin M."/>
            <person name="Jin Q."/>
            <person name="Chen H."/>
        </authorList>
    </citation>
    <scope>NUCLEOTIDE SEQUENCE [LARGE SCALE GENOMIC DNA]</scope>
    <source>
        <strain evidence="1 2">SH0165</strain>
    </source>
</reference>
<dbReference type="AlphaFoldDB" id="B8F556"/>
<keyword evidence="2" id="KW-1185">Reference proteome</keyword>
<evidence type="ECO:0000313" key="1">
    <source>
        <dbReference type="EMBL" id="ACL32458.1"/>
    </source>
</evidence>
<dbReference type="KEGG" id="hap:HAPS_0824"/>
<dbReference type="HOGENOM" id="CLU_3310596_0_0_6"/>
<evidence type="ECO:0000313" key="2">
    <source>
        <dbReference type="Proteomes" id="UP000006743"/>
    </source>
</evidence>
<accession>B8F556</accession>